<dbReference type="PANTHER" id="PTHR12015">
    <property type="entry name" value="SMALL INDUCIBLE CYTOKINE A"/>
    <property type="match status" value="1"/>
</dbReference>
<dbReference type="InterPro" id="IPR036048">
    <property type="entry name" value="Interleukin_8-like_sf"/>
</dbReference>
<dbReference type="InterPro" id="IPR039809">
    <property type="entry name" value="Chemokine_b/g/d"/>
</dbReference>
<dbReference type="Pfam" id="PF00048">
    <property type="entry name" value="IL8"/>
    <property type="match status" value="1"/>
</dbReference>
<evidence type="ECO:0000256" key="4">
    <source>
        <dbReference type="ARBA" id="ARBA00022729"/>
    </source>
</evidence>
<dbReference type="InterPro" id="IPR001811">
    <property type="entry name" value="Chemokine_IL8-like_dom"/>
</dbReference>
<keyword evidence="3" id="KW-0964">Secreted</keyword>
<dbReference type="Proteomes" id="UP001558613">
    <property type="component" value="Unassembled WGS sequence"/>
</dbReference>
<dbReference type="SMART" id="SM00199">
    <property type="entry name" value="SCY"/>
    <property type="match status" value="1"/>
</dbReference>
<keyword evidence="4 5" id="KW-0732">Signal</keyword>
<comment type="caution">
    <text evidence="7">The sequence shown here is derived from an EMBL/GenBank/DDBJ whole genome shotgun (WGS) entry which is preliminary data.</text>
</comment>
<evidence type="ECO:0000256" key="3">
    <source>
        <dbReference type="ARBA" id="ARBA00022525"/>
    </source>
</evidence>
<evidence type="ECO:0000256" key="1">
    <source>
        <dbReference type="ARBA" id="ARBA00004613"/>
    </source>
</evidence>
<name>A0ABR3L5M4_9TELE</name>
<feature type="signal peptide" evidence="5">
    <location>
        <begin position="1"/>
        <end position="23"/>
    </location>
</feature>
<feature type="domain" description="Chemokine interleukin-8-like" evidence="6">
    <location>
        <begin position="33"/>
        <end position="91"/>
    </location>
</feature>
<dbReference type="PANTHER" id="PTHR12015:SF183">
    <property type="entry name" value="C-C MOTIF CHEMOKINE 3"/>
    <property type="match status" value="1"/>
</dbReference>
<evidence type="ECO:0000313" key="8">
    <source>
        <dbReference type="Proteomes" id="UP001558613"/>
    </source>
</evidence>
<evidence type="ECO:0000256" key="5">
    <source>
        <dbReference type="SAM" id="SignalP"/>
    </source>
</evidence>
<organism evidence="7 8">
    <name type="scientific">Cirrhinus molitorella</name>
    <name type="common">mud carp</name>
    <dbReference type="NCBI Taxonomy" id="172907"/>
    <lineage>
        <taxon>Eukaryota</taxon>
        <taxon>Metazoa</taxon>
        <taxon>Chordata</taxon>
        <taxon>Craniata</taxon>
        <taxon>Vertebrata</taxon>
        <taxon>Euteleostomi</taxon>
        <taxon>Actinopterygii</taxon>
        <taxon>Neopterygii</taxon>
        <taxon>Teleostei</taxon>
        <taxon>Ostariophysi</taxon>
        <taxon>Cypriniformes</taxon>
        <taxon>Cyprinidae</taxon>
        <taxon>Labeoninae</taxon>
        <taxon>Labeonini</taxon>
        <taxon>Cirrhinus</taxon>
    </lineage>
</organism>
<dbReference type="SUPFAM" id="SSF54117">
    <property type="entry name" value="Interleukin 8-like chemokines"/>
    <property type="match status" value="1"/>
</dbReference>
<dbReference type="EMBL" id="JAYMGO010000025">
    <property type="protein sequence ID" value="KAL1247346.1"/>
    <property type="molecule type" value="Genomic_DNA"/>
</dbReference>
<evidence type="ECO:0000259" key="6">
    <source>
        <dbReference type="SMART" id="SM00199"/>
    </source>
</evidence>
<keyword evidence="2" id="KW-0202">Cytokine</keyword>
<accession>A0ABR3L5M4</accession>
<sequence>MKTFMKTSLLFLMLCCALQLSTSAGPFANESAETICCFNTTKVRITLQGLESFFWTGSGCPLKNIVFVSSTRKQFCTDSKEKWVQRAITYLDKKHAQNSTK</sequence>
<keyword evidence="8" id="KW-1185">Reference proteome</keyword>
<evidence type="ECO:0000256" key="2">
    <source>
        <dbReference type="ARBA" id="ARBA00022514"/>
    </source>
</evidence>
<dbReference type="CDD" id="cd00272">
    <property type="entry name" value="Chemokine_CC"/>
    <property type="match status" value="1"/>
</dbReference>
<comment type="subcellular location">
    <subcellularLocation>
        <location evidence="1">Secreted</location>
    </subcellularLocation>
</comment>
<evidence type="ECO:0000313" key="7">
    <source>
        <dbReference type="EMBL" id="KAL1247346.1"/>
    </source>
</evidence>
<protein>
    <recommendedName>
        <fullName evidence="6">Chemokine interleukin-8-like domain-containing protein</fullName>
    </recommendedName>
</protein>
<feature type="chain" id="PRO_5046773950" description="Chemokine interleukin-8-like domain-containing protein" evidence="5">
    <location>
        <begin position="24"/>
        <end position="101"/>
    </location>
</feature>
<proteinExistence type="predicted"/>
<gene>
    <name evidence="7" type="ORF">QQF64_022722</name>
</gene>
<dbReference type="Gene3D" id="2.40.50.40">
    <property type="match status" value="1"/>
</dbReference>
<reference evidence="7 8" key="1">
    <citation type="submission" date="2023-09" db="EMBL/GenBank/DDBJ databases">
        <authorList>
            <person name="Wang M."/>
        </authorList>
    </citation>
    <scope>NUCLEOTIDE SEQUENCE [LARGE SCALE GENOMIC DNA]</scope>
    <source>
        <strain evidence="7">GT-2023</strain>
        <tissue evidence="7">Liver</tissue>
    </source>
</reference>